<dbReference type="GO" id="GO:0008270">
    <property type="term" value="F:zinc ion binding"/>
    <property type="evidence" value="ECO:0007669"/>
    <property type="project" value="UniProtKB-KW"/>
</dbReference>
<feature type="compositionally biased region" description="Acidic residues" evidence="5">
    <location>
        <begin position="131"/>
        <end position="140"/>
    </location>
</feature>
<gene>
    <name evidence="7" type="ORF">JBS370_LOCUS37450</name>
</gene>
<feature type="domain" description="BED-type" evidence="6">
    <location>
        <begin position="146"/>
        <end position="191"/>
    </location>
</feature>
<dbReference type="Pfam" id="PF02892">
    <property type="entry name" value="zf-BED"/>
    <property type="match status" value="1"/>
</dbReference>
<evidence type="ECO:0000256" key="1">
    <source>
        <dbReference type="ARBA" id="ARBA00022723"/>
    </source>
</evidence>
<feature type="compositionally biased region" description="Polar residues" evidence="5">
    <location>
        <begin position="54"/>
        <end position="64"/>
    </location>
</feature>
<sequence length="249" mass="27896">MTKRSSNTKTKSKATNSSTQIINTSFVNSNAIHISDSSSPINLSFDATPTEVISNKSQNNNDAIHSTDKDATITGSDSDIHDSHFESTSISTTKKKRKHAPSKNSNKKKILKQSVNNITTSTITIDHETSQEEEEEEEEETVHKSPKVSSIWKYAKRSKDKKYAICLLCDKYISTANWSTSSVRRHLIEIRNIEEVVLPDDNKNKTSTISKRLKAKFHKLSVEAIIKDNLSFNAFNKNGLSKLIQEAIP</sequence>
<reference evidence="7" key="1">
    <citation type="submission" date="2021-02" db="EMBL/GenBank/DDBJ databases">
        <authorList>
            <person name="Nowell W R."/>
        </authorList>
    </citation>
    <scope>NUCLEOTIDE SEQUENCE</scope>
</reference>
<accession>A0A820CXB6</accession>
<keyword evidence="2 4" id="KW-0863">Zinc-finger</keyword>
<evidence type="ECO:0000313" key="8">
    <source>
        <dbReference type="Proteomes" id="UP000663836"/>
    </source>
</evidence>
<comment type="caution">
    <text evidence="7">The sequence shown here is derived from an EMBL/GenBank/DDBJ whole genome shotgun (WGS) entry which is preliminary data.</text>
</comment>
<dbReference type="InterPro" id="IPR003656">
    <property type="entry name" value="Znf_BED"/>
</dbReference>
<dbReference type="EMBL" id="CAJOBD010017264">
    <property type="protein sequence ID" value="CAF4221076.1"/>
    <property type="molecule type" value="Genomic_DNA"/>
</dbReference>
<evidence type="ECO:0000256" key="5">
    <source>
        <dbReference type="SAM" id="MobiDB-lite"/>
    </source>
</evidence>
<evidence type="ECO:0000256" key="3">
    <source>
        <dbReference type="ARBA" id="ARBA00022833"/>
    </source>
</evidence>
<evidence type="ECO:0000256" key="4">
    <source>
        <dbReference type="PROSITE-ProRule" id="PRU00027"/>
    </source>
</evidence>
<organism evidence="7 8">
    <name type="scientific">Rotaria sordida</name>
    <dbReference type="NCBI Taxonomy" id="392033"/>
    <lineage>
        <taxon>Eukaryota</taxon>
        <taxon>Metazoa</taxon>
        <taxon>Spiralia</taxon>
        <taxon>Gnathifera</taxon>
        <taxon>Rotifera</taxon>
        <taxon>Eurotatoria</taxon>
        <taxon>Bdelloidea</taxon>
        <taxon>Philodinida</taxon>
        <taxon>Philodinidae</taxon>
        <taxon>Rotaria</taxon>
    </lineage>
</organism>
<dbReference type="Proteomes" id="UP000663836">
    <property type="component" value="Unassembled WGS sequence"/>
</dbReference>
<dbReference type="PROSITE" id="PS50808">
    <property type="entry name" value="ZF_BED"/>
    <property type="match status" value="1"/>
</dbReference>
<evidence type="ECO:0000259" key="6">
    <source>
        <dbReference type="PROSITE" id="PS50808"/>
    </source>
</evidence>
<name>A0A820CXB6_9BILA</name>
<feature type="non-terminal residue" evidence="7">
    <location>
        <position position="1"/>
    </location>
</feature>
<dbReference type="GO" id="GO:0003677">
    <property type="term" value="F:DNA binding"/>
    <property type="evidence" value="ECO:0007669"/>
    <property type="project" value="InterPro"/>
</dbReference>
<keyword evidence="1" id="KW-0479">Metal-binding</keyword>
<protein>
    <recommendedName>
        <fullName evidence="6">BED-type domain-containing protein</fullName>
    </recommendedName>
</protein>
<evidence type="ECO:0000313" key="7">
    <source>
        <dbReference type="EMBL" id="CAF4221076.1"/>
    </source>
</evidence>
<feature type="region of interest" description="Disordered" evidence="5">
    <location>
        <begin position="54"/>
        <end position="143"/>
    </location>
</feature>
<evidence type="ECO:0000256" key="2">
    <source>
        <dbReference type="ARBA" id="ARBA00022771"/>
    </source>
</evidence>
<proteinExistence type="predicted"/>
<feature type="compositionally biased region" description="Basic residues" evidence="5">
    <location>
        <begin position="93"/>
        <end position="111"/>
    </location>
</feature>
<keyword evidence="3" id="KW-0862">Zinc</keyword>
<dbReference type="AlphaFoldDB" id="A0A820CXB6"/>